<dbReference type="EnsemblPlants" id="ONIVA06G22000.1">
    <property type="protein sequence ID" value="ONIVA06G22000.1"/>
    <property type="gene ID" value="ONIVA06G22000"/>
</dbReference>
<dbReference type="Gramene" id="ONIVA06G22000.1">
    <property type="protein sequence ID" value="ONIVA06G22000.1"/>
    <property type="gene ID" value="ONIVA06G22000"/>
</dbReference>
<dbReference type="Proteomes" id="UP000006591">
    <property type="component" value="Chromosome 6"/>
</dbReference>
<dbReference type="PANTHER" id="PTHR46649:SF5">
    <property type="entry name" value="F14L17.7 PROTEIN"/>
    <property type="match status" value="1"/>
</dbReference>
<evidence type="ECO:0000313" key="1">
    <source>
        <dbReference type="EnsemblPlants" id="ONIVA06G22000.1"/>
    </source>
</evidence>
<keyword evidence="2" id="KW-1185">Reference proteome</keyword>
<dbReference type="NCBIfam" id="TIGR01549">
    <property type="entry name" value="HAD-SF-IA-v1"/>
    <property type="match status" value="1"/>
</dbReference>
<dbReference type="Gene3D" id="1.10.150.720">
    <property type="entry name" value="Haloacid dehalogenase-like hydrolase"/>
    <property type="match status" value="1"/>
</dbReference>
<sequence>MPAAAAAAARGPLLHLCRNPAPRLAAVRRSFSSSGMRCVSAAAGGGGGRERRSSPAYGGLLLDAGGTLLQLARPVAQTYASLGRRYGSYSFPHIEPPSFRSLRLPWHFVEHVPGVWPPGMSKSEESIKEGFKRAFSAPWPKTLRYQGDGRPFWRIVVAEATECTNNDYFEEVYEYYAHGDAWRLPAGAYETLCDLKDAGVKLAVVSNFDTRLRKLLKDLHVSDMFDAIVVSSEVGHEKPAPEIFKIALDQIGVEASMAVHVGDDETADKAGANAIGLECWLWGHDVRTFSEVRDRILTRFPQ</sequence>
<reference evidence="1" key="2">
    <citation type="submission" date="2018-04" db="EMBL/GenBank/DDBJ databases">
        <title>OnivRS2 (Oryza nivara Reference Sequence Version 2).</title>
        <authorList>
            <person name="Zhang J."/>
            <person name="Kudrna D."/>
            <person name="Lee S."/>
            <person name="Talag J."/>
            <person name="Rajasekar S."/>
            <person name="Welchert J."/>
            <person name="Hsing Y.-I."/>
            <person name="Wing R.A."/>
        </authorList>
    </citation>
    <scope>NUCLEOTIDE SEQUENCE [LARGE SCALE GENOMIC DNA]</scope>
    <source>
        <strain evidence="1">SL10</strain>
    </source>
</reference>
<dbReference type="SUPFAM" id="SSF56784">
    <property type="entry name" value="HAD-like"/>
    <property type="match status" value="1"/>
</dbReference>
<dbReference type="InterPro" id="IPR044924">
    <property type="entry name" value="HAD-SF_hydro_IA_REG-2-like_cap"/>
</dbReference>
<proteinExistence type="predicted"/>
<dbReference type="PANTHER" id="PTHR46649">
    <property type="match status" value="1"/>
</dbReference>
<dbReference type="InterPro" id="IPR023214">
    <property type="entry name" value="HAD_sf"/>
</dbReference>
<dbReference type="InterPro" id="IPR036412">
    <property type="entry name" value="HAD-like_sf"/>
</dbReference>
<reference evidence="1" key="1">
    <citation type="submission" date="2015-04" db="UniProtKB">
        <authorList>
            <consortium name="EnsemblPlants"/>
        </authorList>
    </citation>
    <scope>IDENTIFICATION</scope>
    <source>
        <strain evidence="1">SL10</strain>
    </source>
</reference>
<accession>A0A0E0HSG1</accession>
<dbReference type="InterPro" id="IPR006439">
    <property type="entry name" value="HAD-SF_hydro_IA"/>
</dbReference>
<dbReference type="Gene3D" id="3.40.50.1000">
    <property type="entry name" value="HAD superfamily/HAD-like"/>
    <property type="match status" value="1"/>
</dbReference>
<name>A0A0E0HSG1_ORYNI</name>
<dbReference type="AlphaFoldDB" id="A0A0E0HSG1"/>
<organism evidence="1">
    <name type="scientific">Oryza nivara</name>
    <name type="common">Indian wild rice</name>
    <name type="synonym">Oryza sativa f. spontanea</name>
    <dbReference type="NCBI Taxonomy" id="4536"/>
    <lineage>
        <taxon>Eukaryota</taxon>
        <taxon>Viridiplantae</taxon>
        <taxon>Streptophyta</taxon>
        <taxon>Embryophyta</taxon>
        <taxon>Tracheophyta</taxon>
        <taxon>Spermatophyta</taxon>
        <taxon>Magnoliopsida</taxon>
        <taxon>Liliopsida</taxon>
        <taxon>Poales</taxon>
        <taxon>Poaceae</taxon>
        <taxon>BOP clade</taxon>
        <taxon>Oryzoideae</taxon>
        <taxon>Oryzeae</taxon>
        <taxon>Oryzinae</taxon>
        <taxon>Oryza</taxon>
    </lineage>
</organism>
<evidence type="ECO:0008006" key="3">
    <source>
        <dbReference type="Google" id="ProtNLM"/>
    </source>
</evidence>
<dbReference type="eggNOG" id="KOG3085">
    <property type="taxonomic scope" value="Eukaryota"/>
</dbReference>
<dbReference type="STRING" id="4536.A0A0E0HSG1"/>
<evidence type="ECO:0000313" key="2">
    <source>
        <dbReference type="Proteomes" id="UP000006591"/>
    </source>
</evidence>
<dbReference type="HOGENOM" id="CLU_045011_23_1_1"/>
<dbReference type="SFLD" id="SFLDS00003">
    <property type="entry name" value="Haloacid_Dehalogenase"/>
    <property type="match status" value="1"/>
</dbReference>
<dbReference type="SFLD" id="SFLDG01129">
    <property type="entry name" value="C1.5:_HAD__Beta-PGM__Phosphata"/>
    <property type="match status" value="1"/>
</dbReference>
<dbReference type="OMA" id="KCVGIIS"/>
<dbReference type="CDD" id="cd16415">
    <property type="entry name" value="HAD_dREG-2_like"/>
    <property type="match status" value="1"/>
</dbReference>
<dbReference type="Pfam" id="PF00702">
    <property type="entry name" value="Hydrolase"/>
    <property type="match status" value="1"/>
</dbReference>
<protein>
    <recommendedName>
        <fullName evidence="3">Haloacid dehalogenase-like hydrolase domain-containing protein 3</fullName>
    </recommendedName>
</protein>